<evidence type="ECO:0000313" key="6">
    <source>
        <dbReference type="EMBL" id="KAL1504014.1"/>
    </source>
</evidence>
<keyword evidence="7" id="KW-1185">Reference proteome</keyword>
<dbReference type="SUPFAM" id="SSF52047">
    <property type="entry name" value="RNI-like"/>
    <property type="match status" value="2"/>
</dbReference>
<reference evidence="6 7" key="1">
    <citation type="journal article" date="2024" name="Science">
        <title>Giant polyketide synthase enzymes in the biosynthesis of giant marine polyether toxins.</title>
        <authorList>
            <person name="Fallon T.R."/>
            <person name="Shende V.V."/>
            <person name="Wierzbicki I.H."/>
            <person name="Pendleton A.L."/>
            <person name="Watervoot N.F."/>
            <person name="Auber R.P."/>
            <person name="Gonzalez D.J."/>
            <person name="Wisecaver J.H."/>
            <person name="Moore B.S."/>
        </authorList>
    </citation>
    <scope>NUCLEOTIDE SEQUENCE [LARGE SCALE GENOMIC DNA]</scope>
    <source>
        <strain evidence="6 7">12B1</strain>
    </source>
</reference>
<dbReference type="Gene3D" id="1.10.238.10">
    <property type="entry name" value="EF-hand"/>
    <property type="match status" value="1"/>
</dbReference>
<dbReference type="InterPro" id="IPR052201">
    <property type="entry name" value="LRR-containing_regulator"/>
</dbReference>
<dbReference type="InterPro" id="IPR001611">
    <property type="entry name" value="Leu-rich_rpt"/>
</dbReference>
<dbReference type="PANTHER" id="PTHR24111">
    <property type="entry name" value="LEUCINE-RICH REPEAT-CONTAINING PROTEIN 34"/>
    <property type="match status" value="1"/>
</dbReference>
<dbReference type="AlphaFoldDB" id="A0AB34IRC0"/>
<feature type="domain" description="SAM" evidence="4">
    <location>
        <begin position="1011"/>
        <end position="1073"/>
    </location>
</feature>
<dbReference type="Pfam" id="PF13516">
    <property type="entry name" value="LRR_6"/>
    <property type="match status" value="2"/>
</dbReference>
<evidence type="ECO:0008006" key="8">
    <source>
        <dbReference type="Google" id="ProtNLM"/>
    </source>
</evidence>
<evidence type="ECO:0000259" key="4">
    <source>
        <dbReference type="PROSITE" id="PS50105"/>
    </source>
</evidence>
<dbReference type="GO" id="GO:0005509">
    <property type="term" value="F:calcium ion binding"/>
    <property type="evidence" value="ECO:0007669"/>
    <property type="project" value="InterPro"/>
</dbReference>
<dbReference type="Gene3D" id="1.10.150.50">
    <property type="entry name" value="Transcription Factor, Ets-1"/>
    <property type="match status" value="1"/>
</dbReference>
<dbReference type="SMART" id="SM00368">
    <property type="entry name" value="LRR_RI"/>
    <property type="match status" value="6"/>
</dbReference>
<feature type="region of interest" description="Disordered" evidence="3">
    <location>
        <begin position="1152"/>
        <end position="1182"/>
    </location>
</feature>
<comment type="caution">
    <text evidence="6">The sequence shown here is derived from an EMBL/GenBank/DDBJ whole genome shotgun (WGS) entry which is preliminary data.</text>
</comment>
<dbReference type="PANTHER" id="PTHR24111:SF0">
    <property type="entry name" value="LEUCINE-RICH REPEAT-CONTAINING PROTEIN"/>
    <property type="match status" value="1"/>
</dbReference>
<feature type="region of interest" description="Disordered" evidence="3">
    <location>
        <begin position="1100"/>
        <end position="1128"/>
    </location>
</feature>
<feature type="region of interest" description="Disordered" evidence="3">
    <location>
        <begin position="1"/>
        <end position="28"/>
    </location>
</feature>
<dbReference type="CDD" id="cd00051">
    <property type="entry name" value="EFh"/>
    <property type="match status" value="1"/>
</dbReference>
<organism evidence="6 7">
    <name type="scientific">Prymnesium parvum</name>
    <name type="common">Toxic golden alga</name>
    <dbReference type="NCBI Taxonomy" id="97485"/>
    <lineage>
        <taxon>Eukaryota</taxon>
        <taxon>Haptista</taxon>
        <taxon>Haptophyta</taxon>
        <taxon>Prymnesiophyceae</taxon>
        <taxon>Prymnesiales</taxon>
        <taxon>Prymnesiaceae</taxon>
        <taxon>Prymnesium</taxon>
    </lineage>
</organism>
<keyword evidence="2" id="KW-0106">Calcium</keyword>
<keyword evidence="1" id="KW-0677">Repeat</keyword>
<evidence type="ECO:0000256" key="1">
    <source>
        <dbReference type="ARBA" id="ARBA00022737"/>
    </source>
</evidence>
<evidence type="ECO:0000313" key="7">
    <source>
        <dbReference type="Proteomes" id="UP001515480"/>
    </source>
</evidence>
<dbReference type="PROSITE" id="PS50105">
    <property type="entry name" value="SAM_DOMAIN"/>
    <property type="match status" value="1"/>
</dbReference>
<feature type="compositionally biased region" description="Low complexity" evidence="3">
    <location>
        <begin position="1"/>
        <end position="15"/>
    </location>
</feature>
<evidence type="ECO:0000256" key="2">
    <source>
        <dbReference type="ARBA" id="ARBA00022837"/>
    </source>
</evidence>
<dbReference type="EMBL" id="JBGBPQ010000020">
    <property type="protein sequence ID" value="KAL1504014.1"/>
    <property type="molecule type" value="Genomic_DNA"/>
</dbReference>
<dbReference type="Proteomes" id="UP001515480">
    <property type="component" value="Unassembled WGS sequence"/>
</dbReference>
<evidence type="ECO:0000259" key="5">
    <source>
        <dbReference type="PROSITE" id="PS50222"/>
    </source>
</evidence>
<dbReference type="InterPro" id="IPR013761">
    <property type="entry name" value="SAM/pointed_sf"/>
</dbReference>
<name>A0AB34IRC0_PRYPA</name>
<dbReference type="PROSITE" id="PS00018">
    <property type="entry name" value="EF_HAND_1"/>
    <property type="match status" value="1"/>
</dbReference>
<sequence>MAGEETSAPAAAMAASRRDSEAEAPRRTPSTLPYELDALLAAPNVYAALAAPHLASWAAVFRAFDRTGLRAVSTTDVGLIFRQLGIKLGDAAVKALVKSADLDGGGTIDFEEFTGMMVRRVRQAMLPELLETRGESRVVQALRAARAGEKVVVVAPPRAREKECAHETARQQERLELLSLLDELWSNETITSLSLAEYGALDSLVCMEVARVLAHSPHLHLLVLNLAKNHIVADGVVHIARGVRSNLELRFLILDHCNISNEGATALHEAVATSALEGVSLLHNPAISPALDESIAQLAHSNFLRRAFASIDGADPSLRLHWLHLPQEKLHLLRDALVARGGNLLDAASSPGGRSTLTPGSRASVSPVSRCSVSPAGRMSLVPSQVGRRTVRPQLLLEDGRGKPRDVPVSTLDISGSPESGDGLAFFLKDVKQPDAVDRKMLSALSTVQTLRLRMCGISDCGGKAIADALRLGVFPELTSLDLRDNLLGAPRPNESSAPPRLLPVALANGELKVINAAVDNAKPREGGEREAGSSARCEGFGSRGMSFSSRGGSVSLKRCETFRSRRESDHADELQGWQRHAATELGAACARHELEEVRLDGNRRLGDESASLFTHELLQARHAPHRLTMCQCGAGDGAARTVAHALRSGARVEVLSIGDRVSSAAPSTDQHAASLVPPLLNSVRCVRRTGAALLAAAITEHCSLQELALGCLIEDDGVAALAAALGASHTPRGSHEPPLRVLCLGGGFHGYEVRNERISSASGAVVGGMLASNGSLRSLSMRSTPLGDAAAAKLIGGLEHNRSLSSLDIANCGVGRQALLALERVLKTNWTLHHVATRNSAAGGKSAPAGGGALEVVGLFAPKRKGATIHEAAESGGGVLGASAAVHAEGELSELEIKALSNVIAISPGKSLLARAIFRGVRSRATGVISQTIDKLRIRRKQKQQGAALLKERLTVATILSQNLHKGAMRLLEDAALQQITRAQHRAQHYQDTINTMCANIDSKLPLRAWSGEECAVLAHNIGLPMFAHTFESNLNGAKLQQLHIRQLPQLGIFDFEQQRKVMRSIEALRQAFHAKEEAFRLTEEWQEDATKRSFDVATDRHAASCAQQPSVQSPPPIPKSRDRQRQRQMVVWPAGYGHIMQAHEAAVKKQGSVGPGGRLHLREPSVTKKPMRPASAQPLRSAGGGILPSVAHRQLHPTRPKAHFSILSRNDFRASLEEAKSAFASALKHQDGSHTSRST</sequence>
<evidence type="ECO:0000256" key="3">
    <source>
        <dbReference type="SAM" id="MobiDB-lite"/>
    </source>
</evidence>
<dbReference type="PROSITE" id="PS50222">
    <property type="entry name" value="EF_HAND_2"/>
    <property type="match status" value="1"/>
</dbReference>
<dbReference type="InterPro" id="IPR032675">
    <property type="entry name" value="LRR_dom_sf"/>
</dbReference>
<dbReference type="SUPFAM" id="SSF47769">
    <property type="entry name" value="SAM/Pointed domain"/>
    <property type="match status" value="1"/>
</dbReference>
<gene>
    <name evidence="6" type="ORF">AB1Y20_010429</name>
</gene>
<accession>A0AB34IRC0</accession>
<feature type="domain" description="EF-hand" evidence="5">
    <location>
        <begin position="88"/>
        <end position="123"/>
    </location>
</feature>
<dbReference type="InterPro" id="IPR002048">
    <property type="entry name" value="EF_hand_dom"/>
</dbReference>
<protein>
    <recommendedName>
        <fullName evidence="8">Calmodulin</fullName>
    </recommendedName>
</protein>
<feature type="region of interest" description="Disordered" evidence="3">
    <location>
        <begin position="348"/>
        <end position="369"/>
    </location>
</feature>
<dbReference type="InterPro" id="IPR011992">
    <property type="entry name" value="EF-hand-dom_pair"/>
</dbReference>
<dbReference type="InterPro" id="IPR018247">
    <property type="entry name" value="EF_Hand_1_Ca_BS"/>
</dbReference>
<dbReference type="SUPFAM" id="SSF47473">
    <property type="entry name" value="EF-hand"/>
    <property type="match status" value="1"/>
</dbReference>
<feature type="compositionally biased region" description="Basic and acidic residues" evidence="3">
    <location>
        <begin position="16"/>
        <end position="26"/>
    </location>
</feature>
<dbReference type="InterPro" id="IPR001660">
    <property type="entry name" value="SAM"/>
</dbReference>
<proteinExistence type="predicted"/>
<dbReference type="Gene3D" id="3.80.10.10">
    <property type="entry name" value="Ribonuclease Inhibitor"/>
    <property type="match status" value="4"/>
</dbReference>